<dbReference type="PANTHER" id="PTHR43776:SF7">
    <property type="entry name" value="D,D-DIPEPTIDE TRANSPORT ATP-BINDING PROTEIN DDPF-RELATED"/>
    <property type="match status" value="1"/>
</dbReference>
<dbReference type="RefSeq" id="WP_108690738.1">
    <property type="nucleotide sequence ID" value="NZ_QCYH01000001.1"/>
</dbReference>
<evidence type="ECO:0000259" key="5">
    <source>
        <dbReference type="PROSITE" id="PS50893"/>
    </source>
</evidence>
<feature type="domain" description="ABC transporter" evidence="5">
    <location>
        <begin position="5"/>
        <end position="245"/>
    </location>
</feature>
<dbReference type="GO" id="GO:0005524">
    <property type="term" value="F:ATP binding"/>
    <property type="evidence" value="ECO:0007669"/>
    <property type="project" value="UniProtKB-KW"/>
</dbReference>
<proteinExistence type="inferred from homology"/>
<keyword evidence="7" id="KW-1185">Reference proteome</keyword>
<dbReference type="InterPro" id="IPR027417">
    <property type="entry name" value="P-loop_NTPase"/>
</dbReference>
<dbReference type="PANTHER" id="PTHR43776">
    <property type="entry name" value="TRANSPORT ATP-BINDING PROTEIN"/>
    <property type="match status" value="1"/>
</dbReference>
<evidence type="ECO:0000256" key="3">
    <source>
        <dbReference type="ARBA" id="ARBA00022741"/>
    </source>
</evidence>
<dbReference type="GO" id="GO:0016887">
    <property type="term" value="F:ATP hydrolysis activity"/>
    <property type="evidence" value="ECO:0007669"/>
    <property type="project" value="InterPro"/>
</dbReference>
<comment type="caution">
    <text evidence="6">The sequence shown here is derived from an EMBL/GenBank/DDBJ whole genome shotgun (WGS) entry which is preliminary data.</text>
</comment>
<sequence>MSAVISLDNVGVTFRSRLIGGDTVEAVRGVTLDIAPGETLGLVGESGSGKTTLGRVCLGLLRPTSGEMRMQGAPFGKLRQRRGQLSVVLQHPEWALNPRLRCVASVAEPLRVLGEGRSTRNDAVARMLEQVGLSADFASRYPGQLSGGQRQRVAIARALITEPRFILFDEAVSALDVSVQTQVLNLIRDLQQDHGFAALFISHDMAATRYVSNRIAVMLKGEIVELSPARDFYGTPSHPYSRALMEAVA</sequence>
<evidence type="ECO:0000256" key="2">
    <source>
        <dbReference type="ARBA" id="ARBA00022448"/>
    </source>
</evidence>
<dbReference type="OrthoDB" id="9802264at2"/>
<dbReference type="InterPro" id="IPR003439">
    <property type="entry name" value="ABC_transporter-like_ATP-bd"/>
</dbReference>
<dbReference type="SUPFAM" id="SSF52540">
    <property type="entry name" value="P-loop containing nucleoside triphosphate hydrolases"/>
    <property type="match status" value="1"/>
</dbReference>
<keyword evidence="4 6" id="KW-0067">ATP-binding</keyword>
<dbReference type="SMART" id="SM00382">
    <property type="entry name" value="AAA"/>
    <property type="match status" value="1"/>
</dbReference>
<comment type="similarity">
    <text evidence="1">Belongs to the ABC transporter superfamily.</text>
</comment>
<evidence type="ECO:0000256" key="1">
    <source>
        <dbReference type="ARBA" id="ARBA00005417"/>
    </source>
</evidence>
<dbReference type="PROSITE" id="PS50893">
    <property type="entry name" value="ABC_TRANSPORTER_2"/>
    <property type="match status" value="1"/>
</dbReference>
<keyword evidence="2" id="KW-0813">Transport</keyword>
<dbReference type="AlphaFoldDB" id="A0A2T7GC51"/>
<gene>
    <name evidence="6" type="ORF">DC366_03485</name>
</gene>
<dbReference type="CDD" id="cd03257">
    <property type="entry name" value="ABC_NikE_OppD_transporters"/>
    <property type="match status" value="1"/>
</dbReference>
<organism evidence="6 7">
    <name type="scientific">Pelagivirga sediminicola</name>
    <dbReference type="NCBI Taxonomy" id="2170575"/>
    <lineage>
        <taxon>Bacteria</taxon>
        <taxon>Pseudomonadati</taxon>
        <taxon>Pseudomonadota</taxon>
        <taxon>Alphaproteobacteria</taxon>
        <taxon>Rhodobacterales</taxon>
        <taxon>Paracoccaceae</taxon>
        <taxon>Pelagivirga</taxon>
    </lineage>
</organism>
<dbReference type="InterPro" id="IPR003593">
    <property type="entry name" value="AAA+_ATPase"/>
</dbReference>
<protein>
    <submittedName>
        <fullName evidence="6">ABC transporter ATP-binding protein</fullName>
    </submittedName>
</protein>
<evidence type="ECO:0000256" key="4">
    <source>
        <dbReference type="ARBA" id="ARBA00022840"/>
    </source>
</evidence>
<dbReference type="Gene3D" id="3.40.50.300">
    <property type="entry name" value="P-loop containing nucleotide triphosphate hydrolases"/>
    <property type="match status" value="1"/>
</dbReference>
<keyword evidence="3" id="KW-0547">Nucleotide-binding</keyword>
<accession>A0A2T7GC51</accession>
<name>A0A2T7GC51_9RHOB</name>
<dbReference type="InterPro" id="IPR050319">
    <property type="entry name" value="ABC_transp_ATP-bind"/>
</dbReference>
<reference evidence="6 7" key="1">
    <citation type="submission" date="2018-04" db="EMBL/GenBank/DDBJ databases">
        <title>Pelagivirga bohaiensis gen. nov., sp. nov., a bacterium isolated from the Bohai Sea.</title>
        <authorList>
            <person name="Ji X."/>
        </authorList>
    </citation>
    <scope>NUCLEOTIDE SEQUENCE [LARGE SCALE GENOMIC DNA]</scope>
    <source>
        <strain evidence="6 7">BH-SD19</strain>
    </source>
</reference>
<evidence type="ECO:0000313" key="7">
    <source>
        <dbReference type="Proteomes" id="UP000244446"/>
    </source>
</evidence>
<dbReference type="InterPro" id="IPR017871">
    <property type="entry name" value="ABC_transporter-like_CS"/>
</dbReference>
<evidence type="ECO:0000313" key="6">
    <source>
        <dbReference type="EMBL" id="PVA11992.1"/>
    </source>
</evidence>
<dbReference type="EMBL" id="QCYH01000001">
    <property type="protein sequence ID" value="PVA11992.1"/>
    <property type="molecule type" value="Genomic_DNA"/>
</dbReference>
<dbReference type="GO" id="GO:0055085">
    <property type="term" value="P:transmembrane transport"/>
    <property type="evidence" value="ECO:0007669"/>
    <property type="project" value="UniProtKB-ARBA"/>
</dbReference>
<dbReference type="Proteomes" id="UP000244446">
    <property type="component" value="Unassembled WGS sequence"/>
</dbReference>
<dbReference type="Pfam" id="PF00005">
    <property type="entry name" value="ABC_tran"/>
    <property type="match status" value="1"/>
</dbReference>
<dbReference type="PROSITE" id="PS00211">
    <property type="entry name" value="ABC_TRANSPORTER_1"/>
    <property type="match status" value="1"/>
</dbReference>